<dbReference type="InterPro" id="IPR029060">
    <property type="entry name" value="PIN-like_dom_sf"/>
</dbReference>
<dbReference type="InterPro" id="IPR002716">
    <property type="entry name" value="PIN_dom"/>
</dbReference>
<dbReference type="OrthoDB" id="4750219at2"/>
<gene>
    <name evidence="6" type="primary">vapC</name>
    <name evidence="8" type="ORF">IN07_16400</name>
</gene>
<keyword evidence="2 6" id="KW-0540">Nuclease</keyword>
<evidence type="ECO:0000256" key="1">
    <source>
        <dbReference type="ARBA" id="ARBA00022649"/>
    </source>
</evidence>
<comment type="cofactor">
    <cofactor evidence="6">
        <name>Mg(2+)</name>
        <dbReference type="ChEBI" id="CHEBI:18420"/>
    </cofactor>
</comment>
<dbReference type="GO" id="GO:0000287">
    <property type="term" value="F:magnesium ion binding"/>
    <property type="evidence" value="ECO:0007669"/>
    <property type="project" value="UniProtKB-UniRule"/>
</dbReference>
<dbReference type="RefSeq" id="WP_036337154.1">
    <property type="nucleotide sequence ID" value="NZ_JPMX01000075.1"/>
</dbReference>
<dbReference type="InterPro" id="IPR022907">
    <property type="entry name" value="VapC_family"/>
</dbReference>
<evidence type="ECO:0000256" key="4">
    <source>
        <dbReference type="ARBA" id="ARBA00022801"/>
    </source>
</evidence>
<evidence type="ECO:0000259" key="7">
    <source>
        <dbReference type="Pfam" id="PF01850"/>
    </source>
</evidence>
<organism evidence="8 9">
    <name type="scientific">Modestobacter caceresii</name>
    <dbReference type="NCBI Taxonomy" id="1522368"/>
    <lineage>
        <taxon>Bacteria</taxon>
        <taxon>Bacillati</taxon>
        <taxon>Actinomycetota</taxon>
        <taxon>Actinomycetes</taxon>
        <taxon>Geodermatophilales</taxon>
        <taxon>Geodermatophilaceae</taxon>
        <taxon>Modestobacter</taxon>
    </lineage>
</organism>
<feature type="binding site" evidence="6">
    <location>
        <position position="5"/>
    </location>
    <ligand>
        <name>Mg(2+)</name>
        <dbReference type="ChEBI" id="CHEBI:18420"/>
    </ligand>
</feature>
<dbReference type="GO" id="GO:0090729">
    <property type="term" value="F:toxin activity"/>
    <property type="evidence" value="ECO:0007669"/>
    <property type="project" value="UniProtKB-KW"/>
</dbReference>
<dbReference type="EMBL" id="JPMX01000075">
    <property type="protein sequence ID" value="KGH45671.1"/>
    <property type="molecule type" value="Genomic_DNA"/>
</dbReference>
<protein>
    <recommendedName>
        <fullName evidence="6">Ribonuclease VapC</fullName>
        <shortName evidence="6">RNase VapC</shortName>
        <ecNumber evidence="6">3.1.-.-</ecNumber>
    </recommendedName>
    <alternativeName>
        <fullName evidence="6">Toxin VapC</fullName>
    </alternativeName>
</protein>
<dbReference type="GO" id="GO:0004540">
    <property type="term" value="F:RNA nuclease activity"/>
    <property type="evidence" value="ECO:0007669"/>
    <property type="project" value="InterPro"/>
</dbReference>
<dbReference type="AlphaFoldDB" id="A0A098Y7G4"/>
<feature type="binding site" evidence="6">
    <location>
        <position position="104"/>
    </location>
    <ligand>
        <name>Mg(2+)</name>
        <dbReference type="ChEBI" id="CHEBI:18420"/>
    </ligand>
</feature>
<dbReference type="EC" id="3.1.-.-" evidence="6"/>
<keyword evidence="5 6" id="KW-0460">Magnesium</keyword>
<evidence type="ECO:0000256" key="3">
    <source>
        <dbReference type="ARBA" id="ARBA00022723"/>
    </source>
</evidence>
<dbReference type="HAMAP" id="MF_00265">
    <property type="entry name" value="VapC_Nob1"/>
    <property type="match status" value="1"/>
</dbReference>
<keyword evidence="3 6" id="KW-0479">Metal-binding</keyword>
<comment type="function">
    <text evidence="6">Toxic component of a toxin-antitoxin (TA) system. An RNase.</text>
</comment>
<keyword evidence="9" id="KW-1185">Reference proteome</keyword>
<dbReference type="Proteomes" id="UP000029713">
    <property type="component" value="Unassembled WGS sequence"/>
</dbReference>
<evidence type="ECO:0000256" key="2">
    <source>
        <dbReference type="ARBA" id="ARBA00022722"/>
    </source>
</evidence>
<proteinExistence type="inferred from homology"/>
<keyword evidence="6" id="KW-0800">Toxin</keyword>
<evidence type="ECO:0000313" key="8">
    <source>
        <dbReference type="EMBL" id="KGH45671.1"/>
    </source>
</evidence>
<feature type="domain" description="PIN" evidence="7">
    <location>
        <begin position="3"/>
        <end position="126"/>
    </location>
</feature>
<name>A0A098Y7G4_9ACTN</name>
<evidence type="ECO:0000256" key="5">
    <source>
        <dbReference type="ARBA" id="ARBA00022842"/>
    </source>
</evidence>
<sequence length="143" mass="15120">MLYLDTSVLIALVTAEPRSARVRAWAEGVPDVLGTSDWAVTEAASALSIKQRSGHLTDVERSVADRALARLIDENVEVLGVHRADFRVAARLSARPVPPLRAADALHLAVAARHDAVVHTLDDQQAAGALANGIDAVIPAPRA</sequence>
<dbReference type="Pfam" id="PF01850">
    <property type="entry name" value="PIN"/>
    <property type="match status" value="1"/>
</dbReference>
<dbReference type="Gene3D" id="3.40.50.1010">
    <property type="entry name" value="5'-nuclease"/>
    <property type="match status" value="1"/>
</dbReference>
<evidence type="ECO:0000313" key="9">
    <source>
        <dbReference type="Proteomes" id="UP000029713"/>
    </source>
</evidence>
<keyword evidence="1 6" id="KW-1277">Toxin-antitoxin system</keyword>
<keyword evidence="4 6" id="KW-0378">Hydrolase</keyword>
<evidence type="ECO:0000256" key="6">
    <source>
        <dbReference type="HAMAP-Rule" id="MF_00265"/>
    </source>
</evidence>
<dbReference type="GO" id="GO:0016787">
    <property type="term" value="F:hydrolase activity"/>
    <property type="evidence" value="ECO:0007669"/>
    <property type="project" value="UniProtKB-KW"/>
</dbReference>
<dbReference type="SUPFAM" id="SSF88723">
    <property type="entry name" value="PIN domain-like"/>
    <property type="match status" value="1"/>
</dbReference>
<accession>A0A098Y7G4</accession>
<comment type="caution">
    <text evidence="8">The sequence shown here is derived from an EMBL/GenBank/DDBJ whole genome shotgun (WGS) entry which is preliminary data.</text>
</comment>
<reference evidence="8 9" key="1">
    <citation type="submission" date="2014-07" db="EMBL/GenBank/DDBJ databases">
        <title>Biosystematic studies on Modestobacter strains isolated from extreme hyper-arid desert soil and from historic building.</title>
        <authorList>
            <person name="Bukarasam K."/>
            <person name="Bull A."/>
            <person name="Girard G."/>
            <person name="van Wezel G."/>
            <person name="Goodfellow M."/>
        </authorList>
    </citation>
    <scope>NUCLEOTIDE SEQUENCE [LARGE SCALE GENOMIC DNA]</scope>
    <source>
        <strain evidence="8 9">KNN45-2b</strain>
    </source>
</reference>
<dbReference type="CDD" id="cd09874">
    <property type="entry name" value="PIN_MT3492-like"/>
    <property type="match status" value="1"/>
</dbReference>
<comment type="similarity">
    <text evidence="6">Belongs to the PINc/VapC protein family.</text>
</comment>